<organism evidence="2 3">
    <name type="scientific">Eimeria tenella</name>
    <name type="common">Coccidian parasite</name>
    <dbReference type="NCBI Taxonomy" id="5802"/>
    <lineage>
        <taxon>Eukaryota</taxon>
        <taxon>Sar</taxon>
        <taxon>Alveolata</taxon>
        <taxon>Apicomplexa</taxon>
        <taxon>Conoidasida</taxon>
        <taxon>Coccidia</taxon>
        <taxon>Eucoccidiorida</taxon>
        <taxon>Eimeriorina</taxon>
        <taxon>Eimeriidae</taxon>
        <taxon>Eimeria</taxon>
    </lineage>
</organism>
<evidence type="ECO:0000313" key="3">
    <source>
        <dbReference type="Proteomes" id="UP000030747"/>
    </source>
</evidence>
<dbReference type="RefSeq" id="XP_013231965.1">
    <property type="nucleotide sequence ID" value="XM_013376511.1"/>
</dbReference>
<gene>
    <name evidence="2" type="ORF">ETH_00043825</name>
</gene>
<feature type="coiled-coil region" evidence="1">
    <location>
        <begin position="19"/>
        <end position="64"/>
    </location>
</feature>
<reference evidence="2" key="1">
    <citation type="submission" date="2013-10" db="EMBL/GenBank/DDBJ databases">
        <title>Genomic analysis of the causative agents of coccidiosis in chickens.</title>
        <authorList>
            <person name="Reid A.J."/>
            <person name="Blake D."/>
            <person name="Billington K."/>
            <person name="Browne H."/>
            <person name="Dunn M."/>
            <person name="Hung S."/>
            <person name="Kawahara F."/>
            <person name="Miranda-Saavedra D."/>
            <person name="Mourier T."/>
            <person name="Nagra H."/>
            <person name="Otto T.D."/>
            <person name="Rawlings N."/>
            <person name="Sanchez A."/>
            <person name="Sanders M."/>
            <person name="Subramaniam C."/>
            <person name="Tay Y."/>
            <person name="Dear P."/>
            <person name="Doerig C."/>
            <person name="Gruber A."/>
            <person name="Parkinson J."/>
            <person name="Shirley M."/>
            <person name="Wan K.L."/>
            <person name="Berriman M."/>
            <person name="Tomley F."/>
            <person name="Pain A."/>
        </authorList>
    </citation>
    <scope>NUCLEOTIDE SEQUENCE [LARGE SCALE GENOMIC DNA]</scope>
    <source>
        <strain evidence="2">Houghton</strain>
    </source>
</reference>
<accession>U6L0C6</accession>
<evidence type="ECO:0000313" key="2">
    <source>
        <dbReference type="EMBL" id="CDJ41215.1"/>
    </source>
</evidence>
<dbReference type="EMBL" id="HG675550">
    <property type="protein sequence ID" value="CDJ41215.1"/>
    <property type="molecule type" value="Genomic_DNA"/>
</dbReference>
<proteinExistence type="predicted"/>
<dbReference type="GeneID" id="25257804"/>
<sequence>MASEIKRLRAEVEEVYICRSRVSLELAEARRQLEEERRQHLKEQQQLKDELMHAEARAECLGDQVVSCCCCCCCCCC</sequence>
<evidence type="ECO:0000256" key="1">
    <source>
        <dbReference type="SAM" id="Coils"/>
    </source>
</evidence>
<protein>
    <submittedName>
        <fullName evidence="2">Uncharacterized protein</fullName>
    </submittedName>
</protein>
<keyword evidence="1" id="KW-0175">Coiled coil</keyword>
<dbReference type="Proteomes" id="UP000030747">
    <property type="component" value="Unassembled WGS sequence"/>
</dbReference>
<reference evidence="2" key="2">
    <citation type="submission" date="2013-10" db="EMBL/GenBank/DDBJ databases">
        <authorList>
            <person name="Aslett M."/>
        </authorList>
    </citation>
    <scope>NUCLEOTIDE SEQUENCE [LARGE SCALE GENOMIC DNA]</scope>
    <source>
        <strain evidence="2">Houghton</strain>
    </source>
</reference>
<dbReference type="AlphaFoldDB" id="U6L0C6"/>
<keyword evidence="3" id="KW-1185">Reference proteome</keyword>
<name>U6L0C6_EIMTE</name>